<sequence>MDLPPSDDLAQLRPPERPKATIPSPFRPKRPGDGTTAGGKNALREKVQRGFAKAKSKFPYKRLDSSGNTTRLLILHPWNKPAAAAGESDSDTVDVDAEGILRKNKRRWESDIFVELREVPFDKLGDSYHFEALSYHWGTGDPSKPILVKIGFNPEHAPPKAAPTGPIEDRWGIVRTVVDMNKTKQLWVRDNLHSALLHLRREKEKVVLWIDALCIDQENIAEKQDQISKLAHIFSKADNVLVWLGDSDEQTRNAMRFIKEVIDLEKLKSLISPERLKDWDDLIYLMRSPWFSRRWVIQELALARNANVMCGTDEDNWVNFRDAISMLHHNFYDIRKLAKESLAHKNDSNALGDPESLGARVLVDTINDIFRRPGRMLHAVDEEDDSVDGMQEQDTSLLEPEPIQSLEYLVSTLSTFDSSDPRDTIYALRNIAKETYWAKVNQTGHVSSPPKPDYDKNLLMVYTDFVKWVVENTGRIDILCRHWALPERLTEDFNYVPIVLPSWTLLNTDGPFGRQGANSTGRVAGDSFVGLPGHRTYKANGNKSAEIRFGKDLHFTTKKKFSLSNDATLIKTNDDQAGVSSSMAQSSQRTPDAPRRSPSQPDMRINTSSHHRSDSVLHESDTEDQFYTPNQSGSFSLDVDDDQEMLEEIDSNEAVLPGAGSRRSTIRAVSAFTSNTTHGTEPGEATQMVRTQTMSSVGAENVARTLIKKRVEQQIEMFNNKESLIDGTIEVKGIELGTIQWTEQSLEGAIPGNALKRLGGSDPHEVPDKLWRTLVADRGADGRNPPVWYYRACCYVMAHRSASGNIKTEEIIMNDPPQIVRDYLKRVQTVVWNRRFFGVRSSMDSQSGGSEVLNGIGPEGTRPSDIVCVLFGCSVPCVLRRKFAPGIGNFYVFLGEAYVYGLMDGEAISRLSRKQLDKKTTSFKIL</sequence>
<dbReference type="Pfam" id="PF06985">
    <property type="entry name" value="HET"/>
    <property type="match status" value="1"/>
</dbReference>
<feature type="compositionally biased region" description="Polar residues" evidence="1">
    <location>
        <begin position="625"/>
        <end position="635"/>
    </location>
</feature>
<organism evidence="3 4">
    <name type="scientific">Pseudocercospora fuligena</name>
    <dbReference type="NCBI Taxonomy" id="685502"/>
    <lineage>
        <taxon>Eukaryota</taxon>
        <taxon>Fungi</taxon>
        <taxon>Dikarya</taxon>
        <taxon>Ascomycota</taxon>
        <taxon>Pezizomycotina</taxon>
        <taxon>Dothideomycetes</taxon>
        <taxon>Dothideomycetidae</taxon>
        <taxon>Mycosphaerellales</taxon>
        <taxon>Mycosphaerellaceae</taxon>
        <taxon>Pseudocercospora</taxon>
    </lineage>
</organism>
<dbReference type="Pfam" id="PF26639">
    <property type="entry name" value="Het-6_barrel"/>
    <property type="match status" value="1"/>
</dbReference>
<dbReference type="InterPro" id="IPR010730">
    <property type="entry name" value="HET"/>
</dbReference>
<dbReference type="InterPro" id="IPR052895">
    <property type="entry name" value="HetReg/Transcr_Mod"/>
</dbReference>
<feature type="region of interest" description="Disordered" evidence="1">
    <location>
        <begin position="1"/>
        <end position="44"/>
    </location>
</feature>
<protein>
    <submittedName>
        <fullName evidence="3">Heterokaryon incompatibility protein 6, OR allele</fullName>
    </submittedName>
</protein>
<dbReference type="PANTHER" id="PTHR24148:SF64">
    <property type="entry name" value="HETEROKARYON INCOMPATIBILITY DOMAIN-CONTAINING PROTEIN"/>
    <property type="match status" value="1"/>
</dbReference>
<dbReference type="OrthoDB" id="3633611at2759"/>
<accession>A0A8H6RTA6</accession>
<gene>
    <name evidence="3" type="ORF">HII31_01890</name>
</gene>
<dbReference type="AlphaFoldDB" id="A0A8H6RTA6"/>
<feature type="region of interest" description="Disordered" evidence="1">
    <location>
        <begin position="574"/>
        <end position="637"/>
    </location>
</feature>
<feature type="compositionally biased region" description="Basic and acidic residues" evidence="1">
    <location>
        <begin position="611"/>
        <end position="620"/>
    </location>
</feature>
<proteinExistence type="predicted"/>
<feature type="compositionally biased region" description="Polar residues" evidence="1">
    <location>
        <begin position="578"/>
        <end position="590"/>
    </location>
</feature>
<evidence type="ECO:0000313" key="3">
    <source>
        <dbReference type="EMBL" id="KAF7196751.1"/>
    </source>
</evidence>
<feature type="compositionally biased region" description="Polar residues" evidence="1">
    <location>
        <begin position="597"/>
        <end position="608"/>
    </location>
</feature>
<evidence type="ECO:0000313" key="4">
    <source>
        <dbReference type="Proteomes" id="UP000660729"/>
    </source>
</evidence>
<evidence type="ECO:0000256" key="1">
    <source>
        <dbReference type="SAM" id="MobiDB-lite"/>
    </source>
</evidence>
<dbReference type="EMBL" id="JABCIY010000023">
    <property type="protein sequence ID" value="KAF7196751.1"/>
    <property type="molecule type" value="Genomic_DNA"/>
</dbReference>
<name>A0A8H6RTA6_9PEZI</name>
<dbReference type="PANTHER" id="PTHR24148">
    <property type="entry name" value="ANKYRIN REPEAT DOMAIN-CONTAINING PROTEIN 39 HOMOLOG-RELATED"/>
    <property type="match status" value="1"/>
</dbReference>
<keyword evidence="4" id="KW-1185">Reference proteome</keyword>
<dbReference type="Proteomes" id="UP000660729">
    <property type="component" value="Unassembled WGS sequence"/>
</dbReference>
<evidence type="ECO:0000259" key="2">
    <source>
        <dbReference type="Pfam" id="PF06985"/>
    </source>
</evidence>
<comment type="caution">
    <text evidence="3">The sequence shown here is derived from an EMBL/GenBank/DDBJ whole genome shotgun (WGS) entry which is preliminary data.</text>
</comment>
<feature type="domain" description="Heterokaryon incompatibility" evidence="2">
    <location>
        <begin position="130"/>
        <end position="299"/>
    </location>
</feature>
<reference evidence="3" key="1">
    <citation type="submission" date="2020-04" db="EMBL/GenBank/DDBJ databases">
        <title>Draft genome resource of the tomato pathogen Pseudocercospora fuligena.</title>
        <authorList>
            <person name="Zaccaron A."/>
        </authorList>
    </citation>
    <scope>NUCLEOTIDE SEQUENCE</scope>
    <source>
        <strain evidence="3">PF001</strain>
    </source>
</reference>